<dbReference type="Proteomes" id="UP000035054">
    <property type="component" value="Unassembled WGS sequence"/>
</dbReference>
<evidence type="ECO:0000313" key="1">
    <source>
        <dbReference type="EMBL" id="KKZ14923.1"/>
    </source>
</evidence>
<gene>
    <name evidence="1" type="ORF">TH68_03190</name>
</gene>
<dbReference type="EMBL" id="JXUO01000101">
    <property type="protein sequence ID" value="KKZ14923.1"/>
    <property type="molecule type" value="Genomic_DNA"/>
</dbReference>
<dbReference type="AlphaFoldDB" id="A0A6N3X978"/>
<accession>A0A6N3X978</accession>
<evidence type="ECO:0000313" key="2">
    <source>
        <dbReference type="Proteomes" id="UP000035054"/>
    </source>
</evidence>
<reference evidence="1 2" key="1">
    <citation type="submission" date="2015-01" db="EMBL/GenBank/DDBJ databases">
        <title>Lifestyle Evolution in Cyanobacterial Symbionts of Sponges.</title>
        <authorList>
            <person name="Burgsdorf I."/>
            <person name="Slaby B.M."/>
            <person name="Handley K.M."/>
            <person name="Haber M."/>
            <person name="Blom J."/>
            <person name="Marshall C.W."/>
            <person name="Gilbert J.A."/>
            <person name="Hentschel U."/>
            <person name="Steindler L."/>
        </authorList>
    </citation>
    <scope>NUCLEOTIDE SEQUENCE [LARGE SCALE GENOMIC DNA]</scope>
    <source>
        <strain evidence="1">142</strain>
    </source>
</reference>
<name>A0A6N3X978_9SYNE</name>
<comment type="caution">
    <text evidence="1">The sequence shown here is derived from an EMBL/GenBank/DDBJ whole genome shotgun (WGS) entry which is preliminary data.</text>
</comment>
<organism evidence="1 2">
    <name type="scientific">Candidatus Synechococcus spongiarum 142</name>
    <dbReference type="NCBI Taxonomy" id="1608213"/>
    <lineage>
        <taxon>Bacteria</taxon>
        <taxon>Bacillati</taxon>
        <taxon>Cyanobacteriota</taxon>
        <taxon>Cyanophyceae</taxon>
        <taxon>Synechococcales</taxon>
        <taxon>Synechococcaceae</taxon>
        <taxon>Synechococcus</taxon>
    </lineage>
</organism>
<protein>
    <submittedName>
        <fullName evidence="1">Uncharacterized protein</fullName>
    </submittedName>
</protein>
<proteinExistence type="predicted"/>
<sequence length="59" mass="6310">MIPINHHHSVHGCVTHGLQGGVLWQVVHQQAHADTQVKNEVNGGAGASVAILKLQEFLP</sequence>